<reference evidence="8" key="1">
    <citation type="submission" date="2016-10" db="EMBL/GenBank/DDBJ databases">
        <authorList>
            <person name="Varghese N."/>
            <person name="Submissions S."/>
        </authorList>
    </citation>
    <scope>NUCLEOTIDE SEQUENCE [LARGE SCALE GENOMIC DNA]</scope>
    <source>
        <strain evidence="8">EPL6</strain>
    </source>
</reference>
<evidence type="ECO:0000256" key="1">
    <source>
        <dbReference type="ARBA" id="ARBA00009080"/>
    </source>
</evidence>
<dbReference type="STRING" id="1527607.SAMN05428957_104259"/>
<gene>
    <name evidence="7" type="ORF">SAMN05428957_104259</name>
</gene>
<dbReference type="InterPro" id="IPR008927">
    <property type="entry name" value="6-PGluconate_DH-like_C_sf"/>
</dbReference>
<dbReference type="OrthoDB" id="9777604at2"/>
<dbReference type="PROSITE" id="PS00895">
    <property type="entry name" value="3_HYDROXYISOBUT_DH"/>
    <property type="match status" value="1"/>
</dbReference>
<dbReference type="InterPro" id="IPR006115">
    <property type="entry name" value="6PGDH_NADP-bd"/>
</dbReference>
<dbReference type="Gene3D" id="1.10.1040.10">
    <property type="entry name" value="N-(1-d-carboxylethyl)-l-norvaline Dehydrogenase, domain 2"/>
    <property type="match status" value="1"/>
</dbReference>
<protein>
    <submittedName>
        <fullName evidence="7">3-hydroxyisobutyrate dehydrogenase</fullName>
    </submittedName>
</protein>
<dbReference type="PIRSF" id="PIRSF000103">
    <property type="entry name" value="HIBADH"/>
    <property type="match status" value="1"/>
</dbReference>
<feature type="domain" description="3-hydroxyisobutyrate dehydrogenase-like NAD-binding" evidence="6">
    <location>
        <begin position="185"/>
        <end position="303"/>
    </location>
</feature>
<dbReference type="RefSeq" id="WP_091569032.1">
    <property type="nucleotide sequence ID" value="NZ_FNHP01000004.1"/>
</dbReference>
<dbReference type="Gene3D" id="3.40.50.720">
    <property type="entry name" value="NAD(P)-binding Rossmann-like Domain"/>
    <property type="match status" value="1"/>
</dbReference>
<proteinExistence type="inferred from homology"/>
<dbReference type="SUPFAM" id="SSF51735">
    <property type="entry name" value="NAD(P)-binding Rossmann-fold domains"/>
    <property type="match status" value="1"/>
</dbReference>
<dbReference type="Pfam" id="PF14833">
    <property type="entry name" value="NAD_binding_11"/>
    <property type="match status" value="1"/>
</dbReference>
<dbReference type="InterPro" id="IPR002204">
    <property type="entry name" value="3-OH-isobutyrate_DH-rel_CS"/>
</dbReference>
<evidence type="ECO:0000259" key="6">
    <source>
        <dbReference type="Pfam" id="PF14833"/>
    </source>
</evidence>
<keyword evidence="3" id="KW-0520">NAD</keyword>
<accession>A0A1G9SC10</accession>
<evidence type="ECO:0000313" key="7">
    <source>
        <dbReference type="EMBL" id="SDM33018.1"/>
    </source>
</evidence>
<dbReference type="GO" id="GO:0016491">
    <property type="term" value="F:oxidoreductase activity"/>
    <property type="evidence" value="ECO:0007669"/>
    <property type="project" value="UniProtKB-KW"/>
</dbReference>
<dbReference type="InterPro" id="IPR029154">
    <property type="entry name" value="HIBADH-like_NADP-bd"/>
</dbReference>
<dbReference type="Proteomes" id="UP000198552">
    <property type="component" value="Unassembled WGS sequence"/>
</dbReference>
<organism evidence="7 8">
    <name type="scientific">Oryzisolibacter propanilivorax</name>
    <dbReference type="NCBI Taxonomy" id="1527607"/>
    <lineage>
        <taxon>Bacteria</taxon>
        <taxon>Pseudomonadati</taxon>
        <taxon>Pseudomonadota</taxon>
        <taxon>Betaproteobacteria</taxon>
        <taxon>Burkholderiales</taxon>
        <taxon>Comamonadaceae</taxon>
        <taxon>Oryzisolibacter</taxon>
    </lineage>
</organism>
<comment type="similarity">
    <text evidence="1">Belongs to the HIBADH-related family.</text>
</comment>
<dbReference type="GO" id="GO:0050661">
    <property type="term" value="F:NADP binding"/>
    <property type="evidence" value="ECO:0007669"/>
    <property type="project" value="InterPro"/>
</dbReference>
<feature type="active site" evidence="4">
    <location>
        <position position="191"/>
    </location>
</feature>
<dbReference type="InterPro" id="IPR015815">
    <property type="entry name" value="HIBADH-related"/>
</dbReference>
<dbReference type="GO" id="GO:0016054">
    <property type="term" value="P:organic acid catabolic process"/>
    <property type="evidence" value="ECO:0007669"/>
    <property type="project" value="UniProtKB-ARBA"/>
</dbReference>
<dbReference type="Pfam" id="PF03446">
    <property type="entry name" value="NAD_binding_2"/>
    <property type="match status" value="1"/>
</dbReference>
<evidence type="ECO:0000259" key="5">
    <source>
        <dbReference type="Pfam" id="PF03446"/>
    </source>
</evidence>
<dbReference type="AlphaFoldDB" id="A0A1G9SC10"/>
<sequence>MTPSIQPRTYDTPKPRRVAFLGLGVMGYPMAGHLARAGHQVTVYNRTHARAEAWREEFNAQAEGGHPAHTPREAVQEADIIFSCVGNDNDLRSVVLGPEGAFAGMRAGAIFVDHTTASAAVARELYDAARERGLQFLDAPVSGGQAGAQGGQLTVMCGGDAAAFEQVRPVALAFARAVTHVGESGAGQLAKMVNQVCVAGVLQGLSEALAFGMRAGLDMPQVLEVIGQGAAQSWQMDHRGPTMLQGQFDFGFAVDWMRKDLGLVLDEARRNGARMPVTALVDQFYADVQESGGARWDTSSLITRLLPPQPS</sequence>
<dbReference type="PANTHER" id="PTHR43060">
    <property type="entry name" value="3-HYDROXYISOBUTYRATE DEHYDROGENASE-LIKE 1, MITOCHONDRIAL-RELATED"/>
    <property type="match status" value="1"/>
</dbReference>
<dbReference type="PANTHER" id="PTHR43060:SF15">
    <property type="entry name" value="3-HYDROXYISOBUTYRATE DEHYDROGENASE-LIKE 1, MITOCHONDRIAL-RELATED"/>
    <property type="match status" value="1"/>
</dbReference>
<dbReference type="GO" id="GO:0051287">
    <property type="term" value="F:NAD binding"/>
    <property type="evidence" value="ECO:0007669"/>
    <property type="project" value="InterPro"/>
</dbReference>
<keyword evidence="2" id="KW-0560">Oxidoreductase</keyword>
<dbReference type="SUPFAM" id="SSF48179">
    <property type="entry name" value="6-phosphogluconate dehydrogenase C-terminal domain-like"/>
    <property type="match status" value="1"/>
</dbReference>
<keyword evidence="8" id="KW-1185">Reference proteome</keyword>
<feature type="domain" description="6-phosphogluconate dehydrogenase NADP-binding" evidence="5">
    <location>
        <begin position="17"/>
        <end position="182"/>
    </location>
</feature>
<evidence type="ECO:0000256" key="3">
    <source>
        <dbReference type="ARBA" id="ARBA00023027"/>
    </source>
</evidence>
<dbReference type="InterPro" id="IPR036291">
    <property type="entry name" value="NAD(P)-bd_dom_sf"/>
</dbReference>
<dbReference type="InterPro" id="IPR013328">
    <property type="entry name" value="6PGD_dom2"/>
</dbReference>
<dbReference type="EMBL" id="FNHP01000004">
    <property type="protein sequence ID" value="SDM33018.1"/>
    <property type="molecule type" value="Genomic_DNA"/>
</dbReference>
<evidence type="ECO:0000256" key="2">
    <source>
        <dbReference type="ARBA" id="ARBA00023002"/>
    </source>
</evidence>
<name>A0A1G9SC10_9BURK</name>
<evidence type="ECO:0000313" key="8">
    <source>
        <dbReference type="Proteomes" id="UP000198552"/>
    </source>
</evidence>
<evidence type="ECO:0000256" key="4">
    <source>
        <dbReference type="PIRSR" id="PIRSR000103-1"/>
    </source>
</evidence>